<keyword evidence="4" id="KW-0472">Membrane</keyword>
<reference evidence="6 7" key="2">
    <citation type="journal article" date="2024" name="Int. J. Syst. Evol. Microbiol.">
        <title>Promethearchaeum syntrophicum gen. nov., sp. nov., an anaerobic, obligately syntrophic archaeon, the first isolate of the lineage 'Asgard' archaea, and proposal of the new archaeal phylum Promethearchaeota phyl. nov. and kingdom Promethearchaeati regn. nov.</title>
        <authorList>
            <person name="Imachi H."/>
            <person name="Nobu M.K."/>
            <person name="Kato S."/>
            <person name="Takaki Y."/>
            <person name="Miyazaki M."/>
            <person name="Miyata M."/>
            <person name="Ogawara M."/>
            <person name="Saito Y."/>
            <person name="Sakai S."/>
            <person name="Tahara Y.O."/>
            <person name="Takano Y."/>
            <person name="Tasumi E."/>
            <person name="Uematsu K."/>
            <person name="Yoshimura T."/>
            <person name="Itoh T."/>
            <person name="Ohkuma M."/>
            <person name="Takai K."/>
        </authorList>
    </citation>
    <scope>NUCLEOTIDE SEQUENCE [LARGE SCALE GENOMIC DNA]</scope>
    <source>
        <strain evidence="6 7">MK-D1</strain>
    </source>
</reference>
<name>A0A5B9DCR9_9ARCH</name>
<dbReference type="RefSeq" id="WP_147663836.1">
    <property type="nucleotide sequence ID" value="NZ_CP042905.2"/>
</dbReference>
<dbReference type="PROSITE" id="PS51118">
    <property type="entry name" value="HTH_HXLR"/>
    <property type="match status" value="1"/>
</dbReference>
<dbReference type="OrthoDB" id="10490at2157"/>
<evidence type="ECO:0000256" key="1">
    <source>
        <dbReference type="ARBA" id="ARBA00023015"/>
    </source>
</evidence>
<evidence type="ECO:0000259" key="5">
    <source>
        <dbReference type="PROSITE" id="PS51118"/>
    </source>
</evidence>
<feature type="domain" description="HTH hxlR-type" evidence="5">
    <location>
        <begin position="58"/>
        <end position="164"/>
    </location>
</feature>
<dbReference type="Proteomes" id="UP000321408">
    <property type="component" value="Chromosome"/>
</dbReference>
<reference evidence="6 7" key="1">
    <citation type="journal article" date="2020" name="Nature">
        <title>Isolation of an archaeon at the prokaryote-eukaryote interface.</title>
        <authorList>
            <person name="Imachi H."/>
            <person name="Nobu M.K."/>
            <person name="Nakahara N."/>
            <person name="Morono Y."/>
            <person name="Ogawara M."/>
            <person name="Takaki Y."/>
            <person name="Takano Y."/>
            <person name="Uematsu K."/>
            <person name="Ikuta T."/>
            <person name="Ito M."/>
            <person name="Matsui Y."/>
            <person name="Miyazaki M."/>
            <person name="Murata K."/>
            <person name="Saito Y."/>
            <person name="Sakai S."/>
            <person name="Song C."/>
            <person name="Tasumi E."/>
            <person name="Yamanaka Y."/>
            <person name="Yamaguchi T."/>
            <person name="Kamagata Y."/>
            <person name="Tamaki H."/>
            <person name="Takai K."/>
        </authorList>
    </citation>
    <scope>NUCLEOTIDE SEQUENCE [LARGE SCALE GENOMIC DNA]</scope>
    <source>
        <strain evidence="6 7">MK-D1</strain>
    </source>
</reference>
<evidence type="ECO:0000313" key="6">
    <source>
        <dbReference type="EMBL" id="QEE16912.1"/>
    </source>
</evidence>
<dbReference type="InterPro" id="IPR036388">
    <property type="entry name" value="WH-like_DNA-bd_sf"/>
</dbReference>
<dbReference type="EMBL" id="CP042905">
    <property type="protein sequence ID" value="QEE16912.1"/>
    <property type="molecule type" value="Genomic_DNA"/>
</dbReference>
<organism evidence="6 7">
    <name type="scientific">Promethearchaeum syntrophicum</name>
    <dbReference type="NCBI Taxonomy" id="2594042"/>
    <lineage>
        <taxon>Archaea</taxon>
        <taxon>Promethearchaeati</taxon>
        <taxon>Promethearchaeota</taxon>
        <taxon>Promethearchaeia</taxon>
        <taxon>Promethearchaeales</taxon>
        <taxon>Promethearchaeaceae</taxon>
        <taxon>Promethearchaeum</taxon>
    </lineage>
</organism>
<dbReference type="Pfam" id="PF01638">
    <property type="entry name" value="HxlR"/>
    <property type="match status" value="1"/>
</dbReference>
<dbReference type="AlphaFoldDB" id="A0A5B9DCR9"/>
<keyword evidence="4" id="KW-0812">Transmembrane</keyword>
<protein>
    <submittedName>
        <fullName evidence="6">Winged helix-turn-helix transcriptional regulator</fullName>
    </submittedName>
</protein>
<evidence type="ECO:0000256" key="4">
    <source>
        <dbReference type="SAM" id="Phobius"/>
    </source>
</evidence>
<keyword evidence="4" id="KW-1133">Transmembrane helix</keyword>
<dbReference type="GeneID" id="41330721"/>
<proteinExistence type="predicted"/>
<accession>A0A5B9DCR9</accession>
<keyword evidence="3" id="KW-0804">Transcription</keyword>
<evidence type="ECO:0000256" key="3">
    <source>
        <dbReference type="ARBA" id="ARBA00023163"/>
    </source>
</evidence>
<dbReference type="PANTHER" id="PTHR33204">
    <property type="entry name" value="TRANSCRIPTIONAL REGULATOR, MARR FAMILY"/>
    <property type="match status" value="1"/>
</dbReference>
<dbReference type="PANTHER" id="PTHR33204:SF18">
    <property type="entry name" value="TRANSCRIPTIONAL REGULATORY PROTEIN"/>
    <property type="match status" value="1"/>
</dbReference>
<gene>
    <name evidence="6" type="ORF">DSAG12_02742</name>
</gene>
<dbReference type="SUPFAM" id="SSF46785">
    <property type="entry name" value="Winged helix' DNA-binding domain"/>
    <property type="match status" value="1"/>
</dbReference>
<dbReference type="InterPro" id="IPR036390">
    <property type="entry name" value="WH_DNA-bd_sf"/>
</dbReference>
<evidence type="ECO:0000313" key="7">
    <source>
        <dbReference type="Proteomes" id="UP000321408"/>
    </source>
</evidence>
<keyword evidence="1" id="KW-0805">Transcription regulation</keyword>
<keyword evidence="2" id="KW-0238">DNA-binding</keyword>
<feature type="transmembrane region" description="Helical" evidence="4">
    <location>
        <begin position="143"/>
        <end position="160"/>
    </location>
</feature>
<evidence type="ECO:0000256" key="2">
    <source>
        <dbReference type="ARBA" id="ARBA00023125"/>
    </source>
</evidence>
<keyword evidence="7" id="KW-1185">Reference proteome</keyword>
<dbReference type="KEGG" id="psyt:DSAG12_02742"/>
<dbReference type="GO" id="GO:0003677">
    <property type="term" value="F:DNA binding"/>
    <property type="evidence" value="ECO:0007669"/>
    <property type="project" value="UniProtKB-KW"/>
</dbReference>
<dbReference type="InterPro" id="IPR002577">
    <property type="entry name" value="HTH_HxlR"/>
</dbReference>
<dbReference type="Gene3D" id="1.10.10.10">
    <property type="entry name" value="Winged helix-like DNA-binding domain superfamily/Winged helix DNA-binding domain"/>
    <property type="match status" value="1"/>
</dbReference>
<sequence length="168" mass="19396">MSFIHDIENWKDVLELIPKLQNAVFKNLQKHLNKQFDTAEISRSELLERHKEKDPEKNPVKEEMKVFSSTAKIFQGKYTMEIIFVLSGFKFAFFNELKQALGNITSSSLSNRLHLLENSGIVKRTVHEGTPIRVSYHLTKTGWGVYGLLLPLLIYTATIIETDNKMKK</sequence>